<gene>
    <name evidence="2" type="ORF">JCM19231_2048</name>
</gene>
<name>A0A0B8NQR0_9VIBR</name>
<evidence type="ECO:0000313" key="2">
    <source>
        <dbReference type="EMBL" id="GAM56900.1"/>
    </source>
</evidence>
<dbReference type="AlphaFoldDB" id="A0A0B8NQR0"/>
<keyword evidence="1" id="KW-0732">Signal</keyword>
<dbReference type="EMBL" id="BBRZ01000039">
    <property type="protein sequence ID" value="GAM56900.1"/>
    <property type="molecule type" value="Genomic_DNA"/>
</dbReference>
<comment type="caution">
    <text evidence="2">The sequence shown here is derived from an EMBL/GenBank/DDBJ whole genome shotgun (WGS) entry which is preliminary data.</text>
</comment>
<feature type="signal peptide" evidence="1">
    <location>
        <begin position="1"/>
        <end position="19"/>
    </location>
</feature>
<organism evidence="2 3">
    <name type="scientific">Vibrio ishigakensis</name>
    <dbReference type="NCBI Taxonomy" id="1481914"/>
    <lineage>
        <taxon>Bacteria</taxon>
        <taxon>Pseudomonadati</taxon>
        <taxon>Pseudomonadota</taxon>
        <taxon>Gammaproteobacteria</taxon>
        <taxon>Vibrionales</taxon>
        <taxon>Vibrionaceae</taxon>
        <taxon>Vibrio</taxon>
    </lineage>
</organism>
<reference evidence="2 3" key="1">
    <citation type="submission" date="2015-01" db="EMBL/GenBank/DDBJ databases">
        <title>Vibrio sp. C1 JCM 19231 whole genome shotgun sequence.</title>
        <authorList>
            <person name="Sawabe T."/>
            <person name="Meirelles P."/>
            <person name="Feng G."/>
            <person name="Sayaka M."/>
            <person name="Hattori M."/>
            <person name="Ohkuma M."/>
        </authorList>
    </citation>
    <scope>NUCLEOTIDE SEQUENCE [LARGE SCALE GENOMIC DNA]</scope>
    <source>
        <strain evidence="3">JCM 19231</strain>
    </source>
</reference>
<keyword evidence="3" id="KW-1185">Reference proteome</keyword>
<proteinExistence type="predicted"/>
<evidence type="ECO:0000313" key="3">
    <source>
        <dbReference type="Proteomes" id="UP000031671"/>
    </source>
</evidence>
<sequence>MRTLMLSFCISLLACPSLAKTPVINFDTKELRVEQFDRDILDIPVSFESTKNVRALTLKIAPELHGLVSVTPSAFEHVKKGHQYQVMLSVNHVQGTSDTPILGYLSIYKKTKEKDKPKNLANPLSITIIPSSMPSELPPMPGPENNLSVQGVDADNDGIRDDVQHYLYQHYISEKPFFIATLDLARVYQRILIEAESKEASAKNLDLLENALACAYYLEDMKAYEIAANISAETNNTLERVTAYSKFHDQTSDIVTYAKSSSEKAKSCSSEVIQVLEEQQ</sequence>
<evidence type="ECO:0000256" key="1">
    <source>
        <dbReference type="SAM" id="SignalP"/>
    </source>
</evidence>
<accession>A0A0B8NQR0</accession>
<dbReference type="PROSITE" id="PS51257">
    <property type="entry name" value="PROKAR_LIPOPROTEIN"/>
    <property type="match status" value="1"/>
</dbReference>
<reference evidence="2 3" key="2">
    <citation type="submission" date="2015-01" db="EMBL/GenBank/DDBJ databases">
        <authorList>
            <consortium name="NBRP consortium"/>
            <person name="Sawabe T."/>
            <person name="Meirelles P."/>
            <person name="Feng G."/>
            <person name="Sayaka M."/>
            <person name="Hattori M."/>
            <person name="Ohkuma M."/>
        </authorList>
    </citation>
    <scope>NUCLEOTIDE SEQUENCE [LARGE SCALE GENOMIC DNA]</scope>
    <source>
        <strain evidence="3">JCM 19231</strain>
    </source>
</reference>
<dbReference type="RefSeq" id="WP_261835840.1">
    <property type="nucleotide sequence ID" value="NZ_AP024882.1"/>
</dbReference>
<dbReference type="Proteomes" id="UP000031671">
    <property type="component" value="Unassembled WGS sequence"/>
</dbReference>
<feature type="chain" id="PRO_5002121368" evidence="1">
    <location>
        <begin position="20"/>
        <end position="280"/>
    </location>
</feature>
<protein>
    <submittedName>
        <fullName evidence="2">Uncharacterized protein</fullName>
    </submittedName>
</protein>